<sequence length="108" mass="12721">MIYIPRDVFKNIDNMNKVFDVLNQFKMLDIGTVQDFKVMDERFTHVVNFIEHDLHEQKLLNTLSKVALFKKSNQNQASYTYQINNQFSNRVVMVPKGIASDVCQINEY</sequence>
<dbReference type="Proteomes" id="UP000292886">
    <property type="component" value="Chromosome"/>
</dbReference>
<proteinExistence type="predicted"/>
<reference evidence="2" key="1">
    <citation type="submission" date="2019-03" db="EMBL/GenBank/DDBJ databases">
        <title>Weissella sp. 26KH-42 Genome sequencing.</title>
        <authorList>
            <person name="Heo J."/>
            <person name="Kim S.-J."/>
            <person name="Kim J.-S."/>
            <person name="Hong S.-B."/>
            <person name="Kwon S.-W."/>
        </authorList>
    </citation>
    <scope>NUCLEOTIDE SEQUENCE [LARGE SCALE GENOMIC DNA]</scope>
    <source>
        <strain evidence="2">26KH-42</strain>
    </source>
</reference>
<dbReference type="EMBL" id="CP037940">
    <property type="protein sequence ID" value="QBO36925.1"/>
    <property type="molecule type" value="Genomic_DNA"/>
</dbReference>
<protein>
    <submittedName>
        <fullName evidence="1">Uncharacterized protein</fullName>
    </submittedName>
</protein>
<keyword evidence="2" id="KW-1185">Reference proteome</keyword>
<dbReference type="RefSeq" id="WP_133364002.1">
    <property type="nucleotide sequence ID" value="NZ_CP037940.1"/>
</dbReference>
<name>A0A4V1AIW5_9LACO</name>
<organism evidence="1 2">
    <name type="scientific">Periweissella cryptocerci</name>
    <dbReference type="NCBI Taxonomy" id="2506420"/>
    <lineage>
        <taxon>Bacteria</taxon>
        <taxon>Bacillati</taxon>
        <taxon>Bacillota</taxon>
        <taxon>Bacilli</taxon>
        <taxon>Lactobacillales</taxon>
        <taxon>Lactobacillaceae</taxon>
        <taxon>Periweissella</taxon>
    </lineage>
</organism>
<dbReference type="KEGG" id="wei:EQG49_10955"/>
<gene>
    <name evidence="1" type="ORF">EQG49_10955</name>
</gene>
<evidence type="ECO:0000313" key="2">
    <source>
        <dbReference type="Proteomes" id="UP000292886"/>
    </source>
</evidence>
<evidence type="ECO:0000313" key="1">
    <source>
        <dbReference type="EMBL" id="QBO36925.1"/>
    </source>
</evidence>
<dbReference type="AlphaFoldDB" id="A0A4V1AIW5"/>
<accession>A0A4V1AIW5</accession>